<evidence type="ECO:0000313" key="2">
    <source>
        <dbReference type="Proteomes" id="UP000828941"/>
    </source>
</evidence>
<accession>A0ACB9KFZ1</accession>
<reference evidence="1 2" key="1">
    <citation type="journal article" date="2022" name="DNA Res.">
        <title>Chromosomal-level genome assembly of the orchid tree Bauhinia variegata (Leguminosae; Cercidoideae) supports the allotetraploid origin hypothesis of Bauhinia.</title>
        <authorList>
            <person name="Zhong Y."/>
            <person name="Chen Y."/>
            <person name="Zheng D."/>
            <person name="Pang J."/>
            <person name="Liu Y."/>
            <person name="Luo S."/>
            <person name="Meng S."/>
            <person name="Qian L."/>
            <person name="Wei D."/>
            <person name="Dai S."/>
            <person name="Zhou R."/>
        </authorList>
    </citation>
    <scope>NUCLEOTIDE SEQUENCE [LARGE SCALE GENOMIC DNA]</scope>
    <source>
        <strain evidence="1">BV-YZ2020</strain>
    </source>
</reference>
<organism evidence="1 2">
    <name type="scientific">Bauhinia variegata</name>
    <name type="common">Purple orchid tree</name>
    <name type="synonym">Phanera variegata</name>
    <dbReference type="NCBI Taxonomy" id="167791"/>
    <lineage>
        <taxon>Eukaryota</taxon>
        <taxon>Viridiplantae</taxon>
        <taxon>Streptophyta</taxon>
        <taxon>Embryophyta</taxon>
        <taxon>Tracheophyta</taxon>
        <taxon>Spermatophyta</taxon>
        <taxon>Magnoliopsida</taxon>
        <taxon>eudicotyledons</taxon>
        <taxon>Gunneridae</taxon>
        <taxon>Pentapetalae</taxon>
        <taxon>rosids</taxon>
        <taxon>fabids</taxon>
        <taxon>Fabales</taxon>
        <taxon>Fabaceae</taxon>
        <taxon>Cercidoideae</taxon>
        <taxon>Cercideae</taxon>
        <taxon>Bauhiniinae</taxon>
        <taxon>Bauhinia</taxon>
    </lineage>
</organism>
<dbReference type="EMBL" id="CM039439">
    <property type="protein sequence ID" value="KAI4296103.1"/>
    <property type="molecule type" value="Genomic_DNA"/>
</dbReference>
<keyword evidence="2" id="KW-1185">Reference proteome</keyword>
<comment type="caution">
    <text evidence="1">The sequence shown here is derived from an EMBL/GenBank/DDBJ whole genome shotgun (WGS) entry which is preliminary data.</text>
</comment>
<gene>
    <name evidence="1" type="ORF">L6164_036090</name>
</gene>
<sequence>MGCISSKLLARSVSLHEERKSGSQRKVNGIPVLEDLISANGNDQYLALVCAANAVANKLHSRSFSSNQPSKQATQHFETAEKWEISARLDQHGGKQIDIDLRKRSKSYHWFPEQAQEKSSSFEDEHDLSSKGAVRSRSFHTVEEYDAMLDRIWFSKSHKYQPSGVDLEDDNKNSAVKENIHNSSYGLEKKGEVPIHNADVVETETASAAQGGSSVGKRNKRRAVAERLESLRIPSERECPAIASLREWLPAGGIYSPGSYITPKFGSYSLTTGTNVNETNEGYIFSPELVSAFEQRMQNLEAEEDDILKQIIQNLEEANGGDMQSQEATSPCIHDT</sequence>
<proteinExistence type="predicted"/>
<evidence type="ECO:0000313" key="1">
    <source>
        <dbReference type="EMBL" id="KAI4296103.1"/>
    </source>
</evidence>
<protein>
    <submittedName>
        <fullName evidence="1">Uncharacterized protein</fullName>
    </submittedName>
</protein>
<dbReference type="Proteomes" id="UP000828941">
    <property type="component" value="Chromosome 14"/>
</dbReference>
<name>A0ACB9KFZ1_BAUVA</name>